<sequence>MKTTVYLLLLGITGIGLLAPRTSYAQFSASGQLRTRTELLHGQGSPLSKSDKPAFFTSQRTRLNAGYKGYRTQFFVAVQDVRVWGQDASTNNRITNQGLNGLMLHEAWGEISLLDTNQTKLGKEFALKIGRQELLYDDSRVLGNLDWLQQARRHDAALIKYGNNGFTAHLGFAYNQNRELKTGTLYDGVPSGYAAGTNGIGTMYKSLQFLYLGKKLKQGTASFLVLKDDFQKYAVAEAGTRTVQKGTWSRVTLGPYLQTKLGKSWNLTANAYYQAGKDKDGASLSSYMYSVRGLYTMNKVFSVGPGFDYTSGTSTGSSKNRTFDPLYGTPHKFWGQMDYFYTANGFGKGGLTDFYINTVIKASDKLVLQADLHQFSSSAQVRNAKDEKLSANFGNELDIIATYNLTKTISFQGGYCTFLPTTSLAQVKGVKDPQKMANWAYLMINIKPEFLK</sequence>
<dbReference type="KEGG" id="dpf:ON006_14510"/>
<evidence type="ECO:0000259" key="1">
    <source>
        <dbReference type="Pfam" id="PF13372"/>
    </source>
</evidence>
<evidence type="ECO:0000313" key="2">
    <source>
        <dbReference type="EMBL" id="WAC15149.1"/>
    </source>
</evidence>
<protein>
    <submittedName>
        <fullName evidence="2">Alginate export family protein</fullName>
    </submittedName>
</protein>
<name>A0A9E8SP95_9BACT</name>
<dbReference type="RefSeq" id="WP_244820513.1">
    <property type="nucleotide sequence ID" value="NZ_CP112998.1"/>
</dbReference>
<evidence type="ECO:0000313" key="3">
    <source>
        <dbReference type="Proteomes" id="UP001164653"/>
    </source>
</evidence>
<organism evidence="2 3">
    <name type="scientific">Dyadobacter pollutisoli</name>
    <dbReference type="NCBI Taxonomy" id="2910158"/>
    <lineage>
        <taxon>Bacteria</taxon>
        <taxon>Pseudomonadati</taxon>
        <taxon>Bacteroidota</taxon>
        <taxon>Cytophagia</taxon>
        <taxon>Cytophagales</taxon>
        <taxon>Spirosomataceae</taxon>
        <taxon>Dyadobacter</taxon>
    </lineage>
</organism>
<dbReference type="Pfam" id="PF13372">
    <property type="entry name" value="Alginate_exp"/>
    <property type="match status" value="1"/>
</dbReference>
<feature type="domain" description="Alginate export" evidence="1">
    <location>
        <begin position="50"/>
        <end position="419"/>
    </location>
</feature>
<keyword evidence="3" id="KW-1185">Reference proteome</keyword>
<proteinExistence type="predicted"/>
<accession>A0A9E8SP95</accession>
<dbReference type="AlphaFoldDB" id="A0A9E8SP95"/>
<dbReference type="EMBL" id="CP112998">
    <property type="protein sequence ID" value="WAC15149.1"/>
    <property type="molecule type" value="Genomic_DNA"/>
</dbReference>
<dbReference type="Proteomes" id="UP001164653">
    <property type="component" value="Chromosome"/>
</dbReference>
<dbReference type="InterPro" id="IPR025388">
    <property type="entry name" value="Alginate_export_dom"/>
</dbReference>
<gene>
    <name evidence="2" type="ORF">ON006_14510</name>
</gene>
<reference evidence="2" key="1">
    <citation type="submission" date="2022-11" db="EMBL/GenBank/DDBJ databases">
        <title>Dyadobacter pollutisoli sp. nov., isolated from plastic dumped soil.</title>
        <authorList>
            <person name="Kim J.M."/>
            <person name="Kim K.R."/>
            <person name="Lee J.K."/>
            <person name="Hao L."/>
            <person name="Jeon C.O."/>
        </authorList>
    </citation>
    <scope>NUCLEOTIDE SEQUENCE</scope>
    <source>
        <strain evidence="2">U1</strain>
    </source>
</reference>